<name>A0AA95MRD8_9BACI</name>
<dbReference type="RefSeq" id="WP_066082838.1">
    <property type="nucleotide sequence ID" value="NZ_CP126114.1"/>
</dbReference>
<accession>A0AA95MRD8</accession>
<keyword evidence="2" id="KW-1185">Reference proteome</keyword>
<dbReference type="Proteomes" id="UP001178288">
    <property type="component" value="Chromosome"/>
</dbReference>
<proteinExistence type="predicted"/>
<sequence>MIEMTFGNITVDQLKTAAGIFIGEKNRHKQFSCETTINEAVGTLSGNENKLTYNCWVKNKETWEAE</sequence>
<evidence type="ECO:0000313" key="2">
    <source>
        <dbReference type="Proteomes" id="UP001178288"/>
    </source>
</evidence>
<dbReference type="EMBL" id="CP126114">
    <property type="protein sequence ID" value="WHY87024.1"/>
    <property type="molecule type" value="Genomic_DNA"/>
</dbReference>
<organism evidence="1 2">
    <name type="scientific">Neobacillus novalis</name>
    <dbReference type="NCBI Taxonomy" id="220687"/>
    <lineage>
        <taxon>Bacteria</taxon>
        <taxon>Bacillati</taxon>
        <taxon>Bacillota</taxon>
        <taxon>Bacilli</taxon>
        <taxon>Bacillales</taxon>
        <taxon>Bacillaceae</taxon>
        <taxon>Neobacillus</taxon>
    </lineage>
</organism>
<dbReference type="AlphaFoldDB" id="A0AA95MRD8"/>
<reference evidence="1" key="1">
    <citation type="submission" date="2023-05" db="EMBL/GenBank/DDBJ databases">
        <title>Comparative genomics of Bacillaceae isolates and their secondary metabolite potential.</title>
        <authorList>
            <person name="Song L."/>
            <person name="Nielsen L.J."/>
            <person name="Mohite O."/>
            <person name="Xu X."/>
            <person name="Weber T."/>
            <person name="Kovacs A.T."/>
        </authorList>
    </citation>
    <scope>NUCLEOTIDE SEQUENCE</scope>
    <source>
        <strain evidence="1">XLM17</strain>
    </source>
</reference>
<dbReference type="KEGG" id="nnv:QNH39_03935"/>
<protein>
    <submittedName>
        <fullName evidence="1">Uncharacterized protein</fullName>
    </submittedName>
</protein>
<evidence type="ECO:0000313" key="1">
    <source>
        <dbReference type="EMBL" id="WHY87024.1"/>
    </source>
</evidence>
<gene>
    <name evidence="1" type="ORF">QNH39_03935</name>
</gene>